<dbReference type="PANTHER" id="PTHR22946">
    <property type="entry name" value="DIENELACTONE HYDROLASE DOMAIN-CONTAINING PROTEIN-RELATED"/>
    <property type="match status" value="1"/>
</dbReference>
<dbReference type="SUPFAM" id="SSF53474">
    <property type="entry name" value="alpha/beta-Hydrolases"/>
    <property type="match status" value="1"/>
</dbReference>
<dbReference type="InterPro" id="IPR022742">
    <property type="entry name" value="Hydrolase_4"/>
</dbReference>
<sequence>MINRLKMKFILGIAFLSAVLAGYFIFWQKSIPTVPAINLKTSNETVQNLLPAHPLQITEMRKKEYPGSEITIERELPQGQNYRQYLASYQSEGLKIRSLLTVPTDNPPEGGWPAIIFNHGYIPPAQYQTIGRYAAYTDAFSRNGYIVLKPDYRGHGDSEGNPEGAYYSSAYTVDVLNALYSIKKYPDVNPDKIGMWGHSMGGSITLQSMVVSKDIKAGVIWAGVVASYEDMIKNWRRASPFVPSQREQIFRRPNRQELINKYGDPDKNPRFWQSISPIFFVSDISGPLQIQHGTGDQEVPLLFSQRLNEAMENAQKPVEFYTYDGDDHNLSGNLSLALNRSVEFFDKYLK</sequence>
<dbReference type="PANTHER" id="PTHR22946:SF9">
    <property type="entry name" value="POLYKETIDE TRANSFERASE AF380"/>
    <property type="match status" value="1"/>
</dbReference>
<dbReference type="Proteomes" id="UP000034881">
    <property type="component" value="Unassembled WGS sequence"/>
</dbReference>
<dbReference type="Pfam" id="PF12146">
    <property type="entry name" value="Hydrolase_4"/>
    <property type="match status" value="1"/>
</dbReference>
<dbReference type="InterPro" id="IPR029058">
    <property type="entry name" value="AB_hydrolase_fold"/>
</dbReference>
<feature type="domain" description="Serine aminopeptidase S33" evidence="2">
    <location>
        <begin position="115"/>
        <end position="237"/>
    </location>
</feature>
<protein>
    <recommendedName>
        <fullName evidence="2">Serine aminopeptidase S33 domain-containing protein</fullName>
    </recommendedName>
</protein>
<dbReference type="InterPro" id="IPR050261">
    <property type="entry name" value="FrsA_esterase"/>
</dbReference>
<dbReference type="PATRIC" id="fig|1618431.3.peg.787"/>
<comment type="caution">
    <text evidence="3">The sequence shown here is derived from an EMBL/GenBank/DDBJ whole genome shotgun (WGS) entry which is preliminary data.</text>
</comment>
<dbReference type="EMBL" id="LBYB01000005">
    <property type="protein sequence ID" value="KKR41934.1"/>
    <property type="molecule type" value="Genomic_DNA"/>
</dbReference>
<gene>
    <name evidence="3" type="ORF">UT77_C0005G0049</name>
</gene>
<organism evidence="3 4">
    <name type="scientific">Candidatus Daviesbacteria bacterium GW2011_GWC2_40_12</name>
    <dbReference type="NCBI Taxonomy" id="1618431"/>
    <lineage>
        <taxon>Bacteria</taxon>
        <taxon>Candidatus Daviesiibacteriota</taxon>
    </lineage>
</organism>
<dbReference type="GO" id="GO:0016042">
    <property type="term" value="P:lipid catabolic process"/>
    <property type="evidence" value="ECO:0007669"/>
    <property type="project" value="InterPro"/>
</dbReference>
<dbReference type="PIRSF" id="PIRSF029171">
    <property type="entry name" value="Esterase_LipA"/>
    <property type="match status" value="1"/>
</dbReference>
<evidence type="ECO:0000259" key="2">
    <source>
        <dbReference type="Pfam" id="PF12146"/>
    </source>
</evidence>
<proteinExistence type="predicted"/>
<dbReference type="Gene3D" id="3.40.50.1820">
    <property type="entry name" value="alpha/beta hydrolase"/>
    <property type="match status" value="1"/>
</dbReference>
<dbReference type="AlphaFoldDB" id="A0A0G0QNC3"/>
<dbReference type="InterPro" id="IPR005152">
    <property type="entry name" value="Lipase_secreted"/>
</dbReference>
<dbReference type="GO" id="GO:0004806">
    <property type="term" value="F:triacylglycerol lipase activity"/>
    <property type="evidence" value="ECO:0007669"/>
    <property type="project" value="InterPro"/>
</dbReference>
<accession>A0A0G0QNC3</accession>
<evidence type="ECO:0000313" key="4">
    <source>
        <dbReference type="Proteomes" id="UP000034881"/>
    </source>
</evidence>
<evidence type="ECO:0000256" key="1">
    <source>
        <dbReference type="ARBA" id="ARBA00022801"/>
    </source>
</evidence>
<evidence type="ECO:0000313" key="3">
    <source>
        <dbReference type="EMBL" id="KKR41934.1"/>
    </source>
</evidence>
<keyword evidence="1" id="KW-0378">Hydrolase</keyword>
<reference evidence="3 4" key="1">
    <citation type="journal article" date="2015" name="Nature">
        <title>rRNA introns, odd ribosomes, and small enigmatic genomes across a large radiation of phyla.</title>
        <authorList>
            <person name="Brown C.T."/>
            <person name="Hug L.A."/>
            <person name="Thomas B.C."/>
            <person name="Sharon I."/>
            <person name="Castelle C.J."/>
            <person name="Singh A."/>
            <person name="Wilkins M.J."/>
            <person name="Williams K.H."/>
            <person name="Banfield J.F."/>
        </authorList>
    </citation>
    <scope>NUCLEOTIDE SEQUENCE [LARGE SCALE GENOMIC DNA]</scope>
</reference>
<name>A0A0G0QNC3_9BACT</name>